<dbReference type="InterPro" id="IPR001660">
    <property type="entry name" value="SAM"/>
</dbReference>
<accession>A0A816AUQ7</accession>
<dbReference type="PANTHER" id="PTHR12247">
    <property type="entry name" value="POLYCOMB GROUP PROTEIN"/>
    <property type="match status" value="1"/>
</dbReference>
<dbReference type="SUPFAM" id="SSF63748">
    <property type="entry name" value="Tudor/PWWP/MBT"/>
    <property type="match status" value="2"/>
</dbReference>
<dbReference type="Gene3D" id="1.10.150.50">
    <property type="entry name" value="Transcription Factor, Ets-1"/>
    <property type="match status" value="1"/>
</dbReference>
<feature type="compositionally biased region" description="Polar residues" evidence="6">
    <location>
        <begin position="518"/>
        <end position="534"/>
    </location>
</feature>
<feature type="compositionally biased region" description="Polar residues" evidence="6">
    <location>
        <begin position="1"/>
        <end position="14"/>
    </location>
</feature>
<feature type="region of interest" description="Disordered" evidence="6">
    <location>
        <begin position="436"/>
        <end position="465"/>
    </location>
</feature>
<gene>
    <name evidence="8" type="ORF">XAT740_LOCUS47856</name>
</gene>
<evidence type="ECO:0000256" key="3">
    <source>
        <dbReference type="ARBA" id="ARBA00022737"/>
    </source>
</evidence>
<dbReference type="CDD" id="cd09509">
    <property type="entry name" value="SAM_Polycomb"/>
    <property type="match status" value="1"/>
</dbReference>
<dbReference type="Gene3D" id="3.90.1150.190">
    <property type="entry name" value="SLED domain"/>
    <property type="match status" value="1"/>
</dbReference>
<evidence type="ECO:0000313" key="8">
    <source>
        <dbReference type="EMBL" id="CAF1602299.1"/>
    </source>
</evidence>
<dbReference type="EMBL" id="CAJNOR010006728">
    <property type="protein sequence ID" value="CAF1602299.1"/>
    <property type="molecule type" value="Genomic_DNA"/>
</dbReference>
<dbReference type="Pfam" id="PF12140">
    <property type="entry name" value="SLED"/>
    <property type="match status" value="1"/>
</dbReference>
<dbReference type="InterPro" id="IPR038348">
    <property type="entry name" value="SLED_sf"/>
</dbReference>
<dbReference type="InterPro" id="IPR021987">
    <property type="entry name" value="SLED"/>
</dbReference>
<name>A0A816AUQ7_ADIRI</name>
<reference evidence="8" key="1">
    <citation type="submission" date="2021-02" db="EMBL/GenBank/DDBJ databases">
        <authorList>
            <person name="Nowell W R."/>
        </authorList>
    </citation>
    <scope>NUCLEOTIDE SEQUENCE</scope>
</reference>
<dbReference type="PANTHER" id="PTHR12247:SF132">
    <property type="entry name" value="POLYCOMB PROTEIN SCM"/>
    <property type="match status" value="1"/>
</dbReference>
<dbReference type="Proteomes" id="UP000663828">
    <property type="component" value="Unassembled WGS sequence"/>
</dbReference>
<evidence type="ECO:0000256" key="2">
    <source>
        <dbReference type="ARBA" id="ARBA00022491"/>
    </source>
</evidence>
<dbReference type="InterPro" id="IPR004092">
    <property type="entry name" value="Mbt"/>
</dbReference>
<feature type="domain" description="SAM" evidence="7">
    <location>
        <begin position="539"/>
        <end position="607"/>
    </location>
</feature>
<keyword evidence="9" id="KW-1185">Reference proteome</keyword>
<dbReference type="SUPFAM" id="SSF47769">
    <property type="entry name" value="SAM/Pointed domain"/>
    <property type="match status" value="1"/>
</dbReference>
<feature type="repeat" description="MBT" evidence="5">
    <location>
        <begin position="23"/>
        <end position="121"/>
    </location>
</feature>
<dbReference type="AlphaFoldDB" id="A0A816AUQ7"/>
<proteinExistence type="predicted"/>
<keyword evidence="2" id="KW-0678">Repressor</keyword>
<dbReference type="GO" id="GO:0003682">
    <property type="term" value="F:chromatin binding"/>
    <property type="evidence" value="ECO:0007669"/>
    <property type="project" value="TreeGrafter"/>
</dbReference>
<dbReference type="Pfam" id="PF00536">
    <property type="entry name" value="SAM_1"/>
    <property type="match status" value="1"/>
</dbReference>
<dbReference type="GO" id="GO:0042393">
    <property type="term" value="F:histone binding"/>
    <property type="evidence" value="ECO:0007669"/>
    <property type="project" value="TreeGrafter"/>
</dbReference>
<dbReference type="PROSITE" id="PS51079">
    <property type="entry name" value="MBT"/>
    <property type="match status" value="2"/>
</dbReference>
<sequence length="607" mass="67907">MNPSPTKMNTNSTSDDSRIEEEHDWKSYLIETNSEAAPAENFRQALVPPENTFVVGEKLESIDPRNQDSWCIGTIVEKDGPRLRIRLDGTDDRNDFWRLVDSADIRCYGTTAKLGGQIVPPLGFQQNSTRWAKYFEKNVKAGPFADESCFKPQPAKPEKNLFKKGQKLEAADPRHPDMICPATVDSIISGDRRITISLDGWSTANNFKIDYSSRDIFPVGWCKLAGIRIVTVGGNPTARTSNKTLPVTPNKQNGNVRSQSKPKKIVVSPSSNDSSYSPTTMDEKNNNLVSKPKQTRTSSLKKEHEVDENIKTERPIVTVYLNYMDDNSGMLLNPQKFRLSMPSVFGPAEIHIVLATIFNSCVKCAFQQTSFIKRILDIFPTPKDENKDLYTEIKLENGTIVYISQLDTLDDFWDVIRTFQNVILSGNDLFTSTPPVTSLHNQSNGSASSFLDSSVSPDKRDLSPAYRSTINNTTKRKSTEVMSHTDNKTFISNGKSARSNSNERSVYDTRPLFVNNNPITVSQPTIKPTQNCSGGSRRPERFTPNEVAAFVRGIDPSFDSLAARFLQEEIDGKALLLLNTDTLMRHMGLKLGPSLKIVHHIEKLKNS</sequence>
<dbReference type="Gene3D" id="2.30.30.140">
    <property type="match status" value="2"/>
</dbReference>
<feature type="region of interest" description="Disordered" evidence="6">
    <location>
        <begin position="518"/>
        <end position="541"/>
    </location>
</feature>
<dbReference type="SMART" id="SM00561">
    <property type="entry name" value="MBT"/>
    <property type="match status" value="2"/>
</dbReference>
<evidence type="ECO:0000313" key="9">
    <source>
        <dbReference type="Proteomes" id="UP000663828"/>
    </source>
</evidence>
<feature type="compositionally biased region" description="Low complexity" evidence="6">
    <location>
        <begin position="265"/>
        <end position="277"/>
    </location>
</feature>
<keyword evidence="4" id="KW-0539">Nucleus</keyword>
<dbReference type="SMART" id="SM00454">
    <property type="entry name" value="SAM"/>
    <property type="match status" value="1"/>
</dbReference>
<feature type="region of interest" description="Disordered" evidence="6">
    <location>
        <begin position="233"/>
        <end position="307"/>
    </location>
</feature>
<feature type="compositionally biased region" description="Polar residues" evidence="6">
    <location>
        <begin position="436"/>
        <end position="456"/>
    </location>
</feature>
<organism evidence="8 9">
    <name type="scientific">Adineta ricciae</name>
    <name type="common">Rotifer</name>
    <dbReference type="NCBI Taxonomy" id="249248"/>
    <lineage>
        <taxon>Eukaryota</taxon>
        <taxon>Metazoa</taxon>
        <taxon>Spiralia</taxon>
        <taxon>Gnathifera</taxon>
        <taxon>Rotifera</taxon>
        <taxon>Eurotatoria</taxon>
        <taxon>Bdelloidea</taxon>
        <taxon>Adinetida</taxon>
        <taxon>Adinetidae</taxon>
        <taxon>Adineta</taxon>
    </lineage>
</organism>
<evidence type="ECO:0000256" key="1">
    <source>
        <dbReference type="ARBA" id="ARBA00004123"/>
    </source>
</evidence>
<keyword evidence="3" id="KW-0677">Repeat</keyword>
<evidence type="ECO:0000259" key="7">
    <source>
        <dbReference type="SMART" id="SM00454"/>
    </source>
</evidence>
<feature type="repeat" description="MBT" evidence="5">
    <location>
        <begin position="129"/>
        <end position="232"/>
    </location>
</feature>
<protein>
    <recommendedName>
        <fullName evidence="7">SAM domain-containing protein</fullName>
    </recommendedName>
</protein>
<feature type="compositionally biased region" description="Polar residues" evidence="6">
    <location>
        <begin position="237"/>
        <end position="257"/>
    </location>
</feature>
<dbReference type="InterPro" id="IPR013761">
    <property type="entry name" value="SAM/pointed_sf"/>
</dbReference>
<evidence type="ECO:0000256" key="6">
    <source>
        <dbReference type="SAM" id="MobiDB-lite"/>
    </source>
</evidence>
<dbReference type="Pfam" id="PF02820">
    <property type="entry name" value="MBT"/>
    <property type="match status" value="2"/>
</dbReference>
<evidence type="ECO:0000256" key="4">
    <source>
        <dbReference type="ARBA" id="ARBA00023242"/>
    </source>
</evidence>
<comment type="caution">
    <text evidence="8">The sequence shown here is derived from an EMBL/GenBank/DDBJ whole genome shotgun (WGS) entry which is preliminary data.</text>
</comment>
<comment type="subcellular location">
    <subcellularLocation>
        <location evidence="1">Nucleus</location>
    </subcellularLocation>
</comment>
<dbReference type="GO" id="GO:0005634">
    <property type="term" value="C:nucleus"/>
    <property type="evidence" value="ECO:0007669"/>
    <property type="project" value="UniProtKB-SubCell"/>
</dbReference>
<evidence type="ECO:0000256" key="5">
    <source>
        <dbReference type="PROSITE-ProRule" id="PRU00459"/>
    </source>
</evidence>
<feature type="region of interest" description="Disordered" evidence="6">
    <location>
        <begin position="1"/>
        <end position="21"/>
    </location>
</feature>
<dbReference type="GO" id="GO:0045892">
    <property type="term" value="P:negative regulation of DNA-templated transcription"/>
    <property type="evidence" value="ECO:0007669"/>
    <property type="project" value="TreeGrafter"/>
</dbReference>
<dbReference type="InterPro" id="IPR050548">
    <property type="entry name" value="PcG_chromatin_remod_factors"/>
</dbReference>